<evidence type="ECO:0000256" key="2">
    <source>
        <dbReference type="ARBA" id="ARBA00008156"/>
    </source>
</evidence>
<dbReference type="Gramene" id="OE9A095066T1">
    <property type="protein sequence ID" value="OE9A095066C1"/>
    <property type="gene ID" value="OE9A095066"/>
</dbReference>
<protein>
    <recommendedName>
        <fullName evidence="4">Pyrrolo-quinoline quinone repeat domain-containing protein</fullName>
    </recommendedName>
</protein>
<comment type="cofactor">
    <cofactor evidence="1">
        <name>pyrroloquinoline quinone</name>
        <dbReference type="ChEBI" id="CHEBI:58442"/>
    </cofactor>
</comment>
<dbReference type="InterPro" id="IPR002372">
    <property type="entry name" value="PQQ_rpt_dom"/>
</dbReference>
<organism evidence="5 6">
    <name type="scientific">Olea europaea subsp. europaea</name>
    <dbReference type="NCBI Taxonomy" id="158383"/>
    <lineage>
        <taxon>Eukaryota</taxon>
        <taxon>Viridiplantae</taxon>
        <taxon>Streptophyta</taxon>
        <taxon>Embryophyta</taxon>
        <taxon>Tracheophyta</taxon>
        <taxon>Spermatophyta</taxon>
        <taxon>Magnoliopsida</taxon>
        <taxon>eudicotyledons</taxon>
        <taxon>Gunneridae</taxon>
        <taxon>Pentapetalae</taxon>
        <taxon>asterids</taxon>
        <taxon>lamiids</taxon>
        <taxon>Lamiales</taxon>
        <taxon>Oleaceae</taxon>
        <taxon>Oleeae</taxon>
        <taxon>Olea</taxon>
    </lineage>
</organism>
<dbReference type="InterPro" id="IPR018391">
    <property type="entry name" value="PQQ_b-propeller_rpt"/>
</dbReference>
<dbReference type="SUPFAM" id="SSF50998">
    <property type="entry name" value="Quinoprotein alcohol dehydrogenase-like"/>
    <property type="match status" value="1"/>
</dbReference>
<dbReference type="OrthoDB" id="416253at2759"/>
<reference evidence="5 6" key="1">
    <citation type="submission" date="2019-12" db="EMBL/GenBank/DDBJ databases">
        <authorList>
            <person name="Alioto T."/>
            <person name="Alioto T."/>
            <person name="Gomez Garrido J."/>
        </authorList>
    </citation>
    <scope>NUCLEOTIDE SEQUENCE [LARGE SCALE GENOMIC DNA]</scope>
</reference>
<keyword evidence="6" id="KW-1185">Reference proteome</keyword>
<accession>A0A8S0U8D5</accession>
<dbReference type="PANTHER" id="PTHR32303">
    <property type="entry name" value="QUINOPROTEIN ALCOHOL DEHYDROGENASE (CYTOCHROME C)"/>
    <property type="match status" value="1"/>
</dbReference>
<dbReference type="Proteomes" id="UP000594638">
    <property type="component" value="Unassembled WGS sequence"/>
</dbReference>
<evidence type="ECO:0000313" key="5">
    <source>
        <dbReference type="EMBL" id="CAA3013856.1"/>
    </source>
</evidence>
<comment type="caution">
    <text evidence="5">The sequence shown here is derived from an EMBL/GenBank/DDBJ whole genome shotgun (WGS) entry which is preliminary data.</text>
</comment>
<comment type="similarity">
    <text evidence="2">Belongs to the bacterial PQQ dehydrogenase family.</text>
</comment>
<dbReference type="AlphaFoldDB" id="A0A8S0U8D5"/>
<evidence type="ECO:0000313" key="6">
    <source>
        <dbReference type="Proteomes" id="UP000594638"/>
    </source>
</evidence>
<keyword evidence="3" id="KW-0560">Oxidoreductase</keyword>
<name>A0A8S0U8D5_OLEEU</name>
<evidence type="ECO:0000256" key="1">
    <source>
        <dbReference type="ARBA" id="ARBA00001931"/>
    </source>
</evidence>
<dbReference type="Pfam" id="PF13360">
    <property type="entry name" value="PQQ_2"/>
    <property type="match status" value="1"/>
</dbReference>
<feature type="domain" description="Pyrrolo-quinoline quinone repeat" evidence="4">
    <location>
        <begin position="56"/>
        <end position="245"/>
    </location>
</feature>
<dbReference type="EMBL" id="CACTIH010007454">
    <property type="protein sequence ID" value="CAA3013856.1"/>
    <property type="molecule type" value="Genomic_DNA"/>
</dbReference>
<proteinExistence type="inferred from homology"/>
<dbReference type="SMART" id="SM00564">
    <property type="entry name" value="PQQ"/>
    <property type="match status" value="3"/>
</dbReference>
<dbReference type="GO" id="GO:0016491">
    <property type="term" value="F:oxidoreductase activity"/>
    <property type="evidence" value="ECO:0007669"/>
    <property type="project" value="UniProtKB-KW"/>
</dbReference>
<dbReference type="PANTHER" id="PTHR32303:SF10">
    <property type="entry name" value="OUTER MEMBRANE PROTEIN ASSEMBLY FACTOR BAMB"/>
    <property type="match status" value="1"/>
</dbReference>
<evidence type="ECO:0000256" key="3">
    <source>
        <dbReference type="ARBA" id="ARBA00023002"/>
    </source>
</evidence>
<dbReference type="InterPro" id="IPR011047">
    <property type="entry name" value="Quinoprotein_ADH-like_sf"/>
</dbReference>
<sequence>MTIAATTSPDLHKRRDHLNVYNRRYEGDETTISPSTLSNLRLKLESYAGIDRATTVIPAIFNGTLYYPSWDGYLYAVKVYDGSVIWKKNLEELLCGLKSDTLRHVLNANRTISLATPTVVGDILIVGTYGPAFVFAVDRGTGDLIWSTQVDSHPASVISMSGTYYNEAFYVGTSSIEEGLNVKNCCTFQGSFAKLDACTGKILWKTMMLPDNHDKTGEYAGAALWGSSPPIDPRRNLVYIATGNLYSAPQHILECQERQNNETSPWKCPCECVKPDDYSDSLLALDMDTGKIKWWRHEIGGYEEYVLAWINSLNPKCPANDFGGEPMMQGIHVNGTIQDTVLARQKNGLTWILDRNNGEMVRYIVNQSPAF</sequence>
<evidence type="ECO:0000259" key="4">
    <source>
        <dbReference type="Pfam" id="PF13360"/>
    </source>
</evidence>
<dbReference type="Gene3D" id="2.140.10.10">
    <property type="entry name" value="Quinoprotein alcohol dehydrogenase-like superfamily"/>
    <property type="match status" value="1"/>
</dbReference>
<gene>
    <name evidence="5" type="ORF">OLEA9_A095066</name>
</gene>